<dbReference type="Pfam" id="PF13516">
    <property type="entry name" value="LRR_6"/>
    <property type="match status" value="3"/>
</dbReference>
<dbReference type="PANTHER" id="PTHR24113">
    <property type="entry name" value="RAN GTPASE-ACTIVATING PROTEIN 1"/>
    <property type="match status" value="1"/>
</dbReference>
<dbReference type="GO" id="GO:0006913">
    <property type="term" value="P:nucleocytoplasmic transport"/>
    <property type="evidence" value="ECO:0007669"/>
    <property type="project" value="TreeGrafter"/>
</dbReference>
<sequence length="437" mass="48471">MMSLCEICGNEAIFLCKCRNGKFCKPHLDRHKSEPGNHQVVAISEVQESQKPGKKSVSFNRNNDSSTGGDGSKSGHQLSEKEVRKQVVRATLDREMNKIIKFREDTLECIDSLQESYIRQIVADTKSLTTSLLEEIAAKEATIISALNELDKPGDIPVGNPIIERIKELKDPEDCLVQCSGDVKEVSFDIRDFMSIEMGWAANPVIEDMKIYYQQNQAVIPLKMKDLFQKIIAEKHYTLKKVNLNKAKIGKEGIPHLVKALSLLPQIEILKLGSNGLGSESAEQIGEAISKLPRLQKLILFDNDLRGSGIQALSPAFTDLKELQVLSLAKNSLGATGARHICLVLQGMARLKEVDLDYNALGAEGARYLAGALPKMTHLKTLKLRNNNLGDDSVKFLKGALGRMNKLELLKLENNPMGNDEKRTLQNVVRPGCKVEF</sequence>
<comment type="caution">
    <text evidence="2">The sequence shown here is derived from an EMBL/GenBank/DDBJ whole genome shotgun (WGS) entry which is preliminary data.</text>
</comment>
<dbReference type="Gene3D" id="3.80.10.10">
    <property type="entry name" value="Ribonuclease Inhibitor"/>
    <property type="match status" value="1"/>
</dbReference>
<dbReference type="GO" id="GO:0005829">
    <property type="term" value="C:cytosol"/>
    <property type="evidence" value="ECO:0007669"/>
    <property type="project" value="TreeGrafter"/>
</dbReference>
<dbReference type="Proteomes" id="UP001162131">
    <property type="component" value="Unassembled WGS sequence"/>
</dbReference>
<protein>
    <submittedName>
        <fullName evidence="2">Uncharacterized protein</fullName>
    </submittedName>
</protein>
<keyword evidence="3" id="KW-1185">Reference proteome</keyword>
<dbReference type="SUPFAM" id="SSF52047">
    <property type="entry name" value="RNI-like"/>
    <property type="match status" value="1"/>
</dbReference>
<accession>A0AAU9IPM3</accession>
<evidence type="ECO:0000313" key="2">
    <source>
        <dbReference type="EMBL" id="CAG9313735.1"/>
    </source>
</evidence>
<feature type="region of interest" description="Disordered" evidence="1">
    <location>
        <begin position="45"/>
        <end position="82"/>
    </location>
</feature>
<name>A0AAU9IPM3_9CILI</name>
<dbReference type="InterPro" id="IPR001611">
    <property type="entry name" value="Leu-rich_rpt"/>
</dbReference>
<dbReference type="GO" id="GO:0005096">
    <property type="term" value="F:GTPase activator activity"/>
    <property type="evidence" value="ECO:0007669"/>
    <property type="project" value="InterPro"/>
</dbReference>
<organism evidence="2 3">
    <name type="scientific">Blepharisma stoltei</name>
    <dbReference type="NCBI Taxonomy" id="1481888"/>
    <lineage>
        <taxon>Eukaryota</taxon>
        <taxon>Sar</taxon>
        <taxon>Alveolata</taxon>
        <taxon>Ciliophora</taxon>
        <taxon>Postciliodesmatophora</taxon>
        <taxon>Heterotrichea</taxon>
        <taxon>Heterotrichida</taxon>
        <taxon>Blepharismidae</taxon>
        <taxon>Blepharisma</taxon>
    </lineage>
</organism>
<proteinExistence type="predicted"/>
<dbReference type="GO" id="GO:0031267">
    <property type="term" value="F:small GTPase binding"/>
    <property type="evidence" value="ECO:0007669"/>
    <property type="project" value="TreeGrafter"/>
</dbReference>
<dbReference type="AlphaFoldDB" id="A0AAU9IPM3"/>
<dbReference type="SMART" id="SM00368">
    <property type="entry name" value="LRR_RI"/>
    <property type="match status" value="6"/>
</dbReference>
<reference evidence="2" key="1">
    <citation type="submission" date="2021-09" db="EMBL/GenBank/DDBJ databases">
        <authorList>
            <consortium name="AG Swart"/>
            <person name="Singh M."/>
            <person name="Singh A."/>
            <person name="Seah K."/>
            <person name="Emmerich C."/>
        </authorList>
    </citation>
    <scope>NUCLEOTIDE SEQUENCE</scope>
    <source>
        <strain evidence="2">ATCC30299</strain>
    </source>
</reference>
<evidence type="ECO:0000313" key="3">
    <source>
        <dbReference type="Proteomes" id="UP001162131"/>
    </source>
</evidence>
<dbReference type="InterPro" id="IPR027038">
    <property type="entry name" value="RanGap"/>
</dbReference>
<dbReference type="GO" id="GO:0005634">
    <property type="term" value="C:nucleus"/>
    <property type="evidence" value="ECO:0007669"/>
    <property type="project" value="TreeGrafter"/>
</dbReference>
<dbReference type="GO" id="GO:0048471">
    <property type="term" value="C:perinuclear region of cytoplasm"/>
    <property type="evidence" value="ECO:0007669"/>
    <property type="project" value="TreeGrafter"/>
</dbReference>
<dbReference type="InterPro" id="IPR032675">
    <property type="entry name" value="LRR_dom_sf"/>
</dbReference>
<dbReference type="EMBL" id="CAJZBQ010000011">
    <property type="protein sequence ID" value="CAG9313735.1"/>
    <property type="molecule type" value="Genomic_DNA"/>
</dbReference>
<gene>
    <name evidence="2" type="ORF">BSTOLATCC_MIC9540</name>
</gene>
<dbReference type="PANTHER" id="PTHR24113:SF15">
    <property type="entry name" value="NACHT DOMAIN-CONTAINING PROTEIN"/>
    <property type="match status" value="1"/>
</dbReference>
<evidence type="ECO:0000256" key="1">
    <source>
        <dbReference type="SAM" id="MobiDB-lite"/>
    </source>
</evidence>